<evidence type="ECO:0000256" key="1">
    <source>
        <dbReference type="PROSITE-ProRule" id="PRU00221"/>
    </source>
</evidence>
<organism evidence="2 3">
    <name type="scientific">Porcisia hertigi</name>
    <dbReference type="NCBI Taxonomy" id="2761500"/>
    <lineage>
        <taxon>Eukaryota</taxon>
        <taxon>Discoba</taxon>
        <taxon>Euglenozoa</taxon>
        <taxon>Kinetoplastea</taxon>
        <taxon>Metakinetoplastina</taxon>
        <taxon>Trypanosomatida</taxon>
        <taxon>Trypanosomatidae</taxon>
        <taxon>Leishmaniinae</taxon>
        <taxon>Porcisia</taxon>
    </lineage>
</organism>
<feature type="repeat" description="WD" evidence="1">
    <location>
        <begin position="158"/>
        <end position="198"/>
    </location>
</feature>
<keyword evidence="1" id="KW-0853">WD repeat</keyword>
<name>A0A836HK07_9TRYP</name>
<gene>
    <name evidence="2" type="ORF">JKF63_02009</name>
</gene>
<reference evidence="2 3" key="1">
    <citation type="submission" date="2021-02" db="EMBL/GenBank/DDBJ databases">
        <title>Porcisia hertigi Genome sequencing and assembly.</title>
        <authorList>
            <person name="Almutairi H."/>
            <person name="Gatherer D."/>
        </authorList>
    </citation>
    <scope>NUCLEOTIDE SEQUENCE [LARGE SCALE GENOMIC DNA]</scope>
    <source>
        <strain evidence="2 3">C119</strain>
    </source>
</reference>
<dbReference type="RefSeq" id="XP_067754209.1">
    <property type="nucleotide sequence ID" value="XM_067898052.1"/>
</dbReference>
<dbReference type="KEGG" id="phet:94288129"/>
<dbReference type="InterPro" id="IPR036322">
    <property type="entry name" value="WD40_repeat_dom_sf"/>
</dbReference>
<evidence type="ECO:0000313" key="3">
    <source>
        <dbReference type="Proteomes" id="UP000674318"/>
    </source>
</evidence>
<dbReference type="SUPFAM" id="SSF50978">
    <property type="entry name" value="WD40 repeat-like"/>
    <property type="match status" value="1"/>
</dbReference>
<dbReference type="GeneID" id="94288129"/>
<dbReference type="Pfam" id="PF00400">
    <property type="entry name" value="WD40"/>
    <property type="match status" value="1"/>
</dbReference>
<dbReference type="Proteomes" id="UP000674318">
    <property type="component" value="Unassembled WGS sequence"/>
</dbReference>
<evidence type="ECO:0000313" key="2">
    <source>
        <dbReference type="EMBL" id="KAG5494174.1"/>
    </source>
</evidence>
<sequence>MSLVITPHRPLEADPHIYFCSLSTDGKFVACALGNGSVCLLDTVNFHLLARGAPGKDFLDVPATCIQWMPVPGEKEWKLVSSSSAGGVMLWDWDASELALRRGTAVCEPKNEVMTVDVSPNGLQVLTAGSDRIVRLYDAELNPLAQLIEGVNADGTLRPTHVSRIFSVRFVSDVLAVSAGWDSPIQMWDLRARQSNRQVVGLLGVSDCLEPVPSAQIVLVASPKSPNTLQIFESVTGRVLDENSKTVCSQLDPKDRVTVCRFHAETGHVWCLTSSPPSVVVLSLSSGVIVARAALTHYPLNTAVNGDGVVIGCKNGVLLQVSLTM</sequence>
<dbReference type="PANTHER" id="PTHR47822:SF2">
    <property type="entry name" value="F-BOX AND WD-40 DOMAIN PROTEIN 7"/>
    <property type="match status" value="1"/>
</dbReference>
<keyword evidence="3" id="KW-1185">Reference proteome</keyword>
<dbReference type="OrthoDB" id="10251741at2759"/>
<dbReference type="PROSITE" id="PS50082">
    <property type="entry name" value="WD_REPEATS_2"/>
    <property type="match status" value="1"/>
</dbReference>
<dbReference type="Gene3D" id="2.130.10.10">
    <property type="entry name" value="YVTN repeat-like/Quinoprotein amine dehydrogenase"/>
    <property type="match status" value="2"/>
</dbReference>
<dbReference type="AlphaFoldDB" id="A0A836HK07"/>
<comment type="caution">
    <text evidence="2">The sequence shown here is derived from an EMBL/GenBank/DDBJ whole genome shotgun (WGS) entry which is preliminary data.</text>
</comment>
<dbReference type="SMART" id="SM00320">
    <property type="entry name" value="WD40"/>
    <property type="match status" value="4"/>
</dbReference>
<dbReference type="PANTHER" id="PTHR47822">
    <property type="entry name" value="CARBOHYDRATE BINDING DOMAIN CONTAINING PROTEIN"/>
    <property type="match status" value="1"/>
</dbReference>
<dbReference type="InterPro" id="IPR001680">
    <property type="entry name" value="WD40_rpt"/>
</dbReference>
<protein>
    <submittedName>
        <fullName evidence="2">Uncharacterized protein</fullName>
    </submittedName>
</protein>
<dbReference type="EMBL" id="JAFJZO010000034">
    <property type="protein sequence ID" value="KAG5494174.1"/>
    <property type="molecule type" value="Genomic_DNA"/>
</dbReference>
<proteinExistence type="predicted"/>
<accession>A0A836HK07</accession>
<dbReference type="InterPro" id="IPR015943">
    <property type="entry name" value="WD40/YVTN_repeat-like_dom_sf"/>
</dbReference>